<keyword evidence="3" id="KW-1185">Reference proteome</keyword>
<evidence type="ECO:0000313" key="3">
    <source>
        <dbReference type="Proteomes" id="UP001152607"/>
    </source>
</evidence>
<dbReference type="Proteomes" id="UP001152607">
    <property type="component" value="Unassembled WGS sequence"/>
</dbReference>
<evidence type="ECO:0000256" key="1">
    <source>
        <dbReference type="SAM" id="SignalP"/>
    </source>
</evidence>
<keyword evidence="1" id="KW-0732">Signal</keyword>
<dbReference type="EMBL" id="CAOQHR010000006">
    <property type="protein sequence ID" value="CAI6336767.1"/>
    <property type="molecule type" value="Genomic_DNA"/>
</dbReference>
<sequence length="63" mass="6777">MQFFVILAIATTVSAATCGINGSLCDSKKRSVGMTNQVREWIHERSAPAVPVVEVTPDTISIE</sequence>
<name>A0A9W4ULB7_9PLEO</name>
<feature type="chain" id="PRO_5040958695" evidence="1">
    <location>
        <begin position="16"/>
        <end position="63"/>
    </location>
</feature>
<accession>A0A9W4ULB7</accession>
<proteinExistence type="predicted"/>
<comment type="caution">
    <text evidence="2">The sequence shown here is derived from an EMBL/GenBank/DDBJ whole genome shotgun (WGS) entry which is preliminary data.</text>
</comment>
<feature type="signal peptide" evidence="1">
    <location>
        <begin position="1"/>
        <end position="15"/>
    </location>
</feature>
<dbReference type="OrthoDB" id="10460683at2759"/>
<dbReference type="AlphaFoldDB" id="A0A9W4ULB7"/>
<reference evidence="2" key="1">
    <citation type="submission" date="2023-01" db="EMBL/GenBank/DDBJ databases">
        <authorList>
            <person name="Van Ghelder C."/>
            <person name="Rancurel C."/>
        </authorList>
    </citation>
    <scope>NUCLEOTIDE SEQUENCE</scope>
    <source>
        <strain evidence="2">CNCM I-4278</strain>
    </source>
</reference>
<organism evidence="2 3">
    <name type="scientific">Periconia digitata</name>
    <dbReference type="NCBI Taxonomy" id="1303443"/>
    <lineage>
        <taxon>Eukaryota</taxon>
        <taxon>Fungi</taxon>
        <taxon>Dikarya</taxon>
        <taxon>Ascomycota</taxon>
        <taxon>Pezizomycotina</taxon>
        <taxon>Dothideomycetes</taxon>
        <taxon>Pleosporomycetidae</taxon>
        <taxon>Pleosporales</taxon>
        <taxon>Massarineae</taxon>
        <taxon>Periconiaceae</taxon>
        <taxon>Periconia</taxon>
    </lineage>
</organism>
<evidence type="ECO:0000313" key="2">
    <source>
        <dbReference type="EMBL" id="CAI6336767.1"/>
    </source>
</evidence>
<gene>
    <name evidence="2" type="ORF">PDIGIT_LOCUS9873</name>
</gene>
<protein>
    <submittedName>
        <fullName evidence="2">Uncharacterized protein</fullName>
    </submittedName>
</protein>